<dbReference type="InterPro" id="IPR036514">
    <property type="entry name" value="SGNH_hydro_sf"/>
</dbReference>
<accession>A0ABX0J4M0</accession>
<dbReference type="Gene3D" id="3.40.50.1110">
    <property type="entry name" value="SGNH hydrolase"/>
    <property type="match status" value="1"/>
</dbReference>
<evidence type="ECO:0000313" key="2">
    <source>
        <dbReference type="EMBL" id="NHN31327.1"/>
    </source>
</evidence>
<reference evidence="2" key="1">
    <citation type="submission" date="2020-03" db="EMBL/GenBank/DDBJ databases">
        <title>Draft sequencing of Paenibacilllus sp. S3N08.</title>
        <authorList>
            <person name="Kim D.-U."/>
        </authorList>
    </citation>
    <scope>NUCLEOTIDE SEQUENCE</scope>
    <source>
        <strain evidence="2">S3N08</strain>
    </source>
</reference>
<protein>
    <submittedName>
        <fullName evidence="2">SGNH/GDSL hydrolase family protein</fullName>
    </submittedName>
</protein>
<dbReference type="SUPFAM" id="SSF52266">
    <property type="entry name" value="SGNH hydrolase"/>
    <property type="match status" value="1"/>
</dbReference>
<sequence length="390" mass="42979">MWFSRIRKLVLGIGMLGILFALLGSFAPYTYATKATEATVVSPTDPHIQYFGRWEKTKPVFNSYWPGAYFKVGFTGTTAQLQLAAPVNIYVKIDNGSYNLYPKASGVVNLTPLPLTSGSHTLTVASRDIGDVIPLKGLILDSGAATQAPTIHDPLIEFIGDSITVGYETTDVALSSYAWLTAEQLNAEHTQIAYTGICLVDQIACYSTNLIGMSKQFFKLKTVAYSDSPEWNFNKLEKRQPSAVVINLGTNDSTFHVSNADFQSTYTDFLAEIREKYPLASIFVLRTFGGYQAEPTLAAVNSRIVAGDAKLHYIDTTGWLRAFPSPDYLDGVHPSDRGHLNVANRLAPILQPYLQGQNRNSALSEPEMKKENKLSDICQLLGKWFKAIVP</sequence>
<evidence type="ECO:0000313" key="3">
    <source>
        <dbReference type="Proteomes" id="UP001165962"/>
    </source>
</evidence>
<feature type="domain" description="SGNH hydrolase-type esterase" evidence="1">
    <location>
        <begin position="158"/>
        <end position="339"/>
    </location>
</feature>
<gene>
    <name evidence="2" type="ORF">G9U52_15925</name>
</gene>
<keyword evidence="2" id="KW-0378">Hydrolase</keyword>
<organism evidence="2 3">
    <name type="scientific">Paenibacillus agricola</name>
    <dbReference type="NCBI Taxonomy" id="2716264"/>
    <lineage>
        <taxon>Bacteria</taxon>
        <taxon>Bacillati</taxon>
        <taxon>Bacillota</taxon>
        <taxon>Bacilli</taxon>
        <taxon>Bacillales</taxon>
        <taxon>Paenibacillaceae</taxon>
        <taxon>Paenibacillus</taxon>
    </lineage>
</organism>
<dbReference type="PANTHER" id="PTHR37834:SF2">
    <property type="entry name" value="ESTERASE, SGNH HYDROLASE-TYPE"/>
    <property type="match status" value="1"/>
</dbReference>
<dbReference type="Gene3D" id="2.60.120.260">
    <property type="entry name" value="Galactose-binding domain-like"/>
    <property type="match status" value="1"/>
</dbReference>
<dbReference type="Pfam" id="PF13472">
    <property type="entry name" value="Lipase_GDSL_2"/>
    <property type="match status" value="1"/>
</dbReference>
<dbReference type="EMBL" id="JAAOIW010000005">
    <property type="protein sequence ID" value="NHN31327.1"/>
    <property type="molecule type" value="Genomic_DNA"/>
</dbReference>
<comment type="caution">
    <text evidence="2">The sequence shown here is derived from an EMBL/GenBank/DDBJ whole genome shotgun (WGS) entry which is preliminary data.</text>
</comment>
<dbReference type="InterPro" id="IPR013830">
    <property type="entry name" value="SGNH_hydro"/>
</dbReference>
<name>A0ABX0J4M0_9BACL</name>
<dbReference type="RefSeq" id="WP_166151265.1">
    <property type="nucleotide sequence ID" value="NZ_JAAOIW010000005.1"/>
</dbReference>
<keyword evidence="3" id="KW-1185">Reference proteome</keyword>
<dbReference type="InterPro" id="IPR052762">
    <property type="entry name" value="PCW_deacetylase/CE"/>
</dbReference>
<dbReference type="GO" id="GO:0016787">
    <property type="term" value="F:hydrolase activity"/>
    <property type="evidence" value="ECO:0007669"/>
    <property type="project" value="UniProtKB-KW"/>
</dbReference>
<dbReference type="CDD" id="cd01831">
    <property type="entry name" value="Endoglucanase_E_like"/>
    <property type="match status" value="1"/>
</dbReference>
<proteinExistence type="predicted"/>
<dbReference type="Proteomes" id="UP001165962">
    <property type="component" value="Unassembled WGS sequence"/>
</dbReference>
<dbReference type="InterPro" id="IPR037461">
    <property type="entry name" value="CtCE2-like_dom"/>
</dbReference>
<evidence type="ECO:0000259" key="1">
    <source>
        <dbReference type="Pfam" id="PF13472"/>
    </source>
</evidence>
<dbReference type="PANTHER" id="PTHR37834">
    <property type="entry name" value="GDSL-LIKE LIPASE/ACYLHYDROLASE DOMAIN PROTEIN (AFU_ORTHOLOGUE AFUA_2G00620)"/>
    <property type="match status" value="1"/>
</dbReference>